<dbReference type="NCBIfam" id="TIGR01382">
    <property type="entry name" value="PfpI"/>
    <property type="match status" value="1"/>
</dbReference>
<comment type="similarity">
    <text evidence="1">Belongs to the peptidase C56 family.</text>
</comment>
<dbReference type="AlphaFoldDB" id="A0A380W469"/>
<name>A0A380W469_AFIFE</name>
<dbReference type="Gene3D" id="3.40.50.880">
    <property type="match status" value="1"/>
</dbReference>
<dbReference type="InterPro" id="IPR006286">
    <property type="entry name" value="C56_PfpI-like"/>
</dbReference>
<dbReference type="PROSITE" id="PS51276">
    <property type="entry name" value="PEPTIDASE_C56_PFPI"/>
    <property type="match status" value="1"/>
</dbReference>
<sequence length="176" mass="19084">MTPSSSTCDVGLFIENVHNDHEVWYPIYRLREAGMKVTVIGPERKDYVSKLGQVLPADIAAKDAVATLYDALIIPGGYAPDMMRLCPEMIALTAKHHQHGKPIAAICHGSWLLASANIIRGKRVTGAPSIKDDLVNAGGQFEDAEVVVDGSIITSRKPADLPAFCREILRLLQPGL</sequence>
<accession>A0A380W469</accession>
<gene>
    <name evidence="3" type="primary">yhbO_1</name>
    <name evidence="3" type="ORF">NCTC12722_00933</name>
</gene>
<dbReference type="SUPFAM" id="SSF52317">
    <property type="entry name" value="Class I glutamine amidotransferase-like"/>
    <property type="match status" value="1"/>
</dbReference>
<dbReference type="Pfam" id="PF01965">
    <property type="entry name" value="DJ-1_PfpI"/>
    <property type="match status" value="1"/>
</dbReference>
<feature type="domain" description="DJ-1/PfpI" evidence="2">
    <location>
        <begin position="12"/>
        <end position="170"/>
    </location>
</feature>
<dbReference type="PANTHER" id="PTHR42733:SF13">
    <property type="entry name" value="DJ-1_PFPI DOMAIN-CONTAINING PROTEIN"/>
    <property type="match status" value="1"/>
</dbReference>
<dbReference type="EMBL" id="UIGB01000001">
    <property type="protein sequence ID" value="SUU83754.1"/>
    <property type="molecule type" value="Genomic_DNA"/>
</dbReference>
<evidence type="ECO:0000256" key="1">
    <source>
        <dbReference type="ARBA" id="ARBA00008542"/>
    </source>
</evidence>
<dbReference type="InterPro" id="IPR002818">
    <property type="entry name" value="DJ-1/PfpI"/>
</dbReference>
<dbReference type="Proteomes" id="UP000254343">
    <property type="component" value="Unassembled WGS sequence"/>
</dbReference>
<dbReference type="CDD" id="cd03134">
    <property type="entry name" value="GATase1_PfpI_like"/>
    <property type="match status" value="1"/>
</dbReference>
<evidence type="ECO:0000259" key="2">
    <source>
        <dbReference type="Pfam" id="PF01965"/>
    </source>
</evidence>
<organism evidence="3 4">
    <name type="scientific">Afipia felis</name>
    <name type="common">Cat scratch disease bacillus</name>
    <dbReference type="NCBI Taxonomy" id="1035"/>
    <lineage>
        <taxon>Bacteria</taxon>
        <taxon>Pseudomonadati</taxon>
        <taxon>Pseudomonadota</taxon>
        <taxon>Alphaproteobacteria</taxon>
        <taxon>Hyphomicrobiales</taxon>
        <taxon>Nitrobacteraceae</taxon>
        <taxon>Afipia</taxon>
    </lineage>
</organism>
<proteinExistence type="inferred from homology"/>
<dbReference type="PANTHER" id="PTHR42733">
    <property type="entry name" value="DJ-1 PROTEIN"/>
    <property type="match status" value="1"/>
</dbReference>
<dbReference type="InterPro" id="IPR029062">
    <property type="entry name" value="Class_I_gatase-like"/>
</dbReference>
<evidence type="ECO:0000313" key="3">
    <source>
        <dbReference type="EMBL" id="SUU83754.1"/>
    </source>
</evidence>
<protein>
    <submittedName>
        <fullName evidence="3">Oxidative-stress-resistance chaperone</fullName>
    </submittedName>
</protein>
<dbReference type="RefSeq" id="WP_002718533.1">
    <property type="nucleotide sequence ID" value="NZ_UFSI01000001.1"/>
</dbReference>
<evidence type="ECO:0000313" key="4">
    <source>
        <dbReference type="Proteomes" id="UP000254343"/>
    </source>
</evidence>
<dbReference type="OrthoDB" id="9792284at2"/>
<reference evidence="3 4" key="1">
    <citation type="submission" date="2018-06" db="EMBL/GenBank/DDBJ databases">
        <authorList>
            <consortium name="Pathogen Informatics"/>
            <person name="Doyle S."/>
        </authorList>
    </citation>
    <scope>NUCLEOTIDE SEQUENCE [LARGE SCALE GENOMIC DNA]</scope>
    <source>
        <strain evidence="3 4">NCTC12722</strain>
    </source>
</reference>